<sequence length="260" mass="28642">MRVTFFALSIVALTLGAPSPEIYGEAEFESGFVIPANNALEDYDKSTQFMTPVGELDWDNNYDLETIRADGQSADHYGNSAVVSRAAKKQTKVFLGKTQVDYGCEASIRKTLGEAIHSLCRGGFCDGGSKYTRKVDHMDNSRRRKAWVQVEITGTYRGKHTRGHIAESVKLTVTPETAKPAVRTYYGQSFNPILQKCKMSKFTNYIHVYKNFGDDVNVQIRVSLKTTNSFCPAIKVLESVSGAINGAPGGFWGLVPLSCT</sequence>
<dbReference type="eggNOG" id="ENOG502T4T1">
    <property type="taxonomic scope" value="Eukaryota"/>
</dbReference>
<dbReference type="Proteomes" id="UP000005206">
    <property type="component" value="Chromosome 10"/>
</dbReference>
<dbReference type="HOGENOM" id="CLU_1069950_0_0_1"/>
<evidence type="ECO:0000256" key="1">
    <source>
        <dbReference type="SAM" id="SignalP"/>
    </source>
</evidence>
<dbReference type="AlphaFoldDB" id="C7ZKI2"/>
<dbReference type="OMA" id="IPIDEYM"/>
<keyword evidence="3" id="KW-1185">Reference proteome</keyword>
<evidence type="ECO:0000313" key="2">
    <source>
        <dbReference type="EMBL" id="EEU35409.1"/>
    </source>
</evidence>
<dbReference type="GeneID" id="9675804"/>
<gene>
    <name evidence="2" type="ORF">NECHADRAFT_86164</name>
</gene>
<name>C7ZKI2_FUSV7</name>
<protein>
    <submittedName>
        <fullName evidence="2">Uncharacterized protein</fullName>
    </submittedName>
</protein>
<dbReference type="RefSeq" id="XP_003041122.1">
    <property type="nucleotide sequence ID" value="XM_003041076.1"/>
</dbReference>
<dbReference type="VEuPathDB" id="FungiDB:NECHADRAFT_86164"/>
<keyword evidence="1" id="KW-0732">Signal</keyword>
<dbReference type="OrthoDB" id="5028450at2759"/>
<organism evidence="2 3">
    <name type="scientific">Fusarium vanettenii (strain ATCC MYA-4622 / CBS 123669 / FGSC 9596 / NRRL 45880 / 77-13-4)</name>
    <name type="common">Fusarium solani subsp. pisi</name>
    <dbReference type="NCBI Taxonomy" id="660122"/>
    <lineage>
        <taxon>Eukaryota</taxon>
        <taxon>Fungi</taxon>
        <taxon>Dikarya</taxon>
        <taxon>Ascomycota</taxon>
        <taxon>Pezizomycotina</taxon>
        <taxon>Sordariomycetes</taxon>
        <taxon>Hypocreomycetidae</taxon>
        <taxon>Hypocreales</taxon>
        <taxon>Nectriaceae</taxon>
        <taxon>Fusarium</taxon>
        <taxon>Fusarium solani species complex</taxon>
        <taxon>Fusarium vanettenii</taxon>
    </lineage>
</organism>
<feature type="signal peptide" evidence="1">
    <location>
        <begin position="1"/>
        <end position="16"/>
    </location>
</feature>
<dbReference type="InParanoid" id="C7ZKI2"/>
<reference evidence="2 3" key="1">
    <citation type="journal article" date="2009" name="PLoS Genet.">
        <title>The genome of Nectria haematococca: contribution of supernumerary chromosomes to gene expansion.</title>
        <authorList>
            <person name="Coleman J.J."/>
            <person name="Rounsley S.D."/>
            <person name="Rodriguez-Carres M."/>
            <person name="Kuo A."/>
            <person name="Wasmann C.C."/>
            <person name="Grimwood J."/>
            <person name="Schmutz J."/>
            <person name="Taga M."/>
            <person name="White G.J."/>
            <person name="Zhou S."/>
            <person name="Schwartz D.C."/>
            <person name="Freitag M."/>
            <person name="Ma L.J."/>
            <person name="Danchin E.G."/>
            <person name="Henrissat B."/>
            <person name="Coutinho P.M."/>
            <person name="Nelson D.R."/>
            <person name="Straney D."/>
            <person name="Napoli C.A."/>
            <person name="Barker B.M."/>
            <person name="Gribskov M."/>
            <person name="Rep M."/>
            <person name="Kroken S."/>
            <person name="Molnar I."/>
            <person name="Rensing C."/>
            <person name="Kennell J.C."/>
            <person name="Zamora J."/>
            <person name="Farman M.L."/>
            <person name="Selker E.U."/>
            <person name="Salamov A."/>
            <person name="Shapiro H."/>
            <person name="Pangilinan J."/>
            <person name="Lindquist E."/>
            <person name="Lamers C."/>
            <person name="Grigoriev I.V."/>
            <person name="Geiser D.M."/>
            <person name="Covert S.F."/>
            <person name="Temporini E."/>
            <person name="Vanetten H.D."/>
        </authorList>
    </citation>
    <scope>NUCLEOTIDE SEQUENCE [LARGE SCALE GENOMIC DNA]</scope>
    <source>
        <strain evidence="3">ATCC MYA-4622 / CBS 123669 / FGSC 9596 / NRRL 45880 / 77-13-4</strain>
    </source>
</reference>
<evidence type="ECO:0000313" key="3">
    <source>
        <dbReference type="Proteomes" id="UP000005206"/>
    </source>
</evidence>
<dbReference type="KEGG" id="nhe:NECHADRAFT_86164"/>
<proteinExistence type="predicted"/>
<accession>C7ZKI2</accession>
<dbReference type="EMBL" id="GG698940">
    <property type="protein sequence ID" value="EEU35409.1"/>
    <property type="molecule type" value="Genomic_DNA"/>
</dbReference>
<feature type="chain" id="PRO_5002989249" evidence="1">
    <location>
        <begin position="17"/>
        <end position="260"/>
    </location>
</feature>